<evidence type="ECO:0000256" key="2">
    <source>
        <dbReference type="ARBA" id="ARBA00022692"/>
    </source>
</evidence>
<gene>
    <name evidence="10" type="ORF">CDL15_Pgr005493</name>
</gene>
<dbReference type="GO" id="GO:0000398">
    <property type="term" value="P:mRNA splicing, via spliceosome"/>
    <property type="evidence" value="ECO:0007669"/>
    <property type="project" value="InterPro"/>
</dbReference>
<dbReference type="PANTHER" id="PTHR45631">
    <property type="entry name" value="OS07G0107800 PROTEIN-RELATED"/>
    <property type="match status" value="1"/>
</dbReference>
<feature type="compositionally biased region" description="Polar residues" evidence="7">
    <location>
        <begin position="55"/>
        <end position="66"/>
    </location>
</feature>
<dbReference type="PANTHER" id="PTHR45631:SF206">
    <property type="entry name" value="PROTEIN KINASE DOMAIN-CONTAINING PROTEIN"/>
    <property type="match status" value="1"/>
</dbReference>
<feature type="domain" description="PRP1 splicing factor N-terminal" evidence="8">
    <location>
        <begin position="108"/>
        <end position="189"/>
    </location>
</feature>
<sequence>MPLRRRDRVEDVHDREYMRYLEQRLDQLDQLDQRMEQRMDRMMEQFTQQMAALLENQNRRNPNSNSDLDREEIEYDSNSEGDATLFSEEDPSDEAFFVAGGDGEPKFDEDVEGDDKGYDENWKFDEFEGNDVGLFVSAEYDEDDKEADAIWEAIDERMDSRRKDRREARLKQEIEKYYASNQQMRTMMSNVSIEPITAAEYFESGFFPIIRSEAWANIGFWSSFISIDCGAANPNNDPDLNIYYETDDGFVDSGHNQQVSSNFIHPQDVQDRLWWADDTNYTATMKFGRWNLTSDPVLVTRSDSYDVPVGVLETFAMADSNTGSLSINWHTTITADKWIVYFHFAEMVELSPLRDFTIYINGKNLTKISLRYLTPVTIPSKQFTSGIGFNFILVPTYAGQSLILNAVEIYYLLDPSRIPTALDDANAMNDIKTMYNAMKESWQGDPCVPTNFTWEGVTVAPKSSEDHLIELELQRPEREHSEFTCQPNRTGIFVSISDCELMDKFSSDLTGNKLSGSVPKNLLRRASDNTLQLR</sequence>
<dbReference type="InterPro" id="IPR024788">
    <property type="entry name" value="Malectin-like_Carb-bd_dom"/>
</dbReference>
<dbReference type="Proteomes" id="UP000197138">
    <property type="component" value="Unassembled WGS sequence"/>
</dbReference>
<keyword evidence="6" id="KW-0175">Coiled coil</keyword>
<evidence type="ECO:0000259" key="8">
    <source>
        <dbReference type="Pfam" id="PF06424"/>
    </source>
</evidence>
<dbReference type="EMBL" id="MTKT01003181">
    <property type="protein sequence ID" value="OWM76529.1"/>
    <property type="molecule type" value="Genomic_DNA"/>
</dbReference>
<organism evidence="10 11">
    <name type="scientific">Punica granatum</name>
    <name type="common">Pomegranate</name>
    <dbReference type="NCBI Taxonomy" id="22663"/>
    <lineage>
        <taxon>Eukaryota</taxon>
        <taxon>Viridiplantae</taxon>
        <taxon>Streptophyta</taxon>
        <taxon>Embryophyta</taxon>
        <taxon>Tracheophyta</taxon>
        <taxon>Spermatophyta</taxon>
        <taxon>Magnoliopsida</taxon>
        <taxon>eudicotyledons</taxon>
        <taxon>Gunneridae</taxon>
        <taxon>Pentapetalae</taxon>
        <taxon>rosids</taxon>
        <taxon>malvids</taxon>
        <taxon>Myrtales</taxon>
        <taxon>Lythraceae</taxon>
        <taxon>Punica</taxon>
    </lineage>
</organism>
<evidence type="ECO:0000256" key="7">
    <source>
        <dbReference type="SAM" id="MobiDB-lite"/>
    </source>
</evidence>
<comment type="subcellular location">
    <subcellularLocation>
        <location evidence="1">Membrane</location>
        <topology evidence="1">Single-pass membrane protein</topology>
    </subcellularLocation>
</comment>
<protein>
    <recommendedName>
        <fullName evidence="12">Malectin-like domain-containing protein</fullName>
    </recommendedName>
</protein>
<feature type="domain" description="Malectin-like" evidence="9">
    <location>
        <begin position="265"/>
        <end position="411"/>
    </location>
</feature>
<keyword evidence="4" id="KW-1133">Transmembrane helix</keyword>
<feature type="compositionally biased region" description="Acidic residues" evidence="7">
    <location>
        <begin position="69"/>
        <end position="79"/>
    </location>
</feature>
<evidence type="ECO:0000256" key="6">
    <source>
        <dbReference type="SAM" id="Coils"/>
    </source>
</evidence>
<dbReference type="Pfam" id="PF12819">
    <property type="entry name" value="Malectin_like"/>
    <property type="match status" value="1"/>
</dbReference>
<dbReference type="GO" id="GO:0016020">
    <property type="term" value="C:membrane"/>
    <property type="evidence" value="ECO:0007669"/>
    <property type="project" value="UniProtKB-SubCell"/>
</dbReference>
<reference evidence="11" key="1">
    <citation type="journal article" date="2017" name="Plant J.">
        <title>The pomegranate (Punica granatum L.) genome and the genomics of punicalagin biosynthesis.</title>
        <authorList>
            <person name="Qin G."/>
            <person name="Xu C."/>
            <person name="Ming R."/>
            <person name="Tang H."/>
            <person name="Guyot R."/>
            <person name="Kramer E.M."/>
            <person name="Hu Y."/>
            <person name="Yi X."/>
            <person name="Qi Y."/>
            <person name="Xu X."/>
            <person name="Gao Z."/>
            <person name="Pan H."/>
            <person name="Jian J."/>
            <person name="Tian Y."/>
            <person name="Yue Z."/>
            <person name="Xu Y."/>
        </authorList>
    </citation>
    <scope>NUCLEOTIDE SEQUENCE [LARGE SCALE GENOMIC DNA]</scope>
    <source>
        <strain evidence="11">cv. Dabenzi</strain>
    </source>
</reference>
<accession>A0A218WVI9</accession>
<evidence type="ECO:0008006" key="12">
    <source>
        <dbReference type="Google" id="ProtNLM"/>
    </source>
</evidence>
<feature type="coiled-coil region" evidence="6">
    <location>
        <begin position="18"/>
        <end position="45"/>
    </location>
</feature>
<keyword evidence="5" id="KW-0472">Membrane</keyword>
<dbReference type="AlphaFoldDB" id="A0A218WVI9"/>
<feature type="region of interest" description="Disordered" evidence="7">
    <location>
        <begin position="55"/>
        <end position="87"/>
    </location>
</feature>
<evidence type="ECO:0000256" key="1">
    <source>
        <dbReference type="ARBA" id="ARBA00004167"/>
    </source>
</evidence>
<evidence type="ECO:0000259" key="9">
    <source>
        <dbReference type="Pfam" id="PF12819"/>
    </source>
</evidence>
<evidence type="ECO:0000256" key="3">
    <source>
        <dbReference type="ARBA" id="ARBA00022729"/>
    </source>
</evidence>
<dbReference type="InterPro" id="IPR010491">
    <property type="entry name" value="PRP1_N"/>
</dbReference>
<evidence type="ECO:0000313" key="11">
    <source>
        <dbReference type="Proteomes" id="UP000197138"/>
    </source>
</evidence>
<proteinExistence type="predicted"/>
<evidence type="ECO:0000256" key="4">
    <source>
        <dbReference type="ARBA" id="ARBA00022989"/>
    </source>
</evidence>
<name>A0A218WVI9_PUNGR</name>
<keyword evidence="3" id="KW-0732">Signal</keyword>
<dbReference type="Pfam" id="PF06424">
    <property type="entry name" value="PRP1_N"/>
    <property type="match status" value="1"/>
</dbReference>
<comment type="caution">
    <text evidence="10">The sequence shown here is derived from an EMBL/GenBank/DDBJ whole genome shotgun (WGS) entry which is preliminary data.</text>
</comment>
<evidence type="ECO:0000313" key="10">
    <source>
        <dbReference type="EMBL" id="OWM76529.1"/>
    </source>
</evidence>
<keyword evidence="2" id="KW-0812">Transmembrane</keyword>
<evidence type="ECO:0000256" key="5">
    <source>
        <dbReference type="ARBA" id="ARBA00023136"/>
    </source>
</evidence>